<dbReference type="Pfam" id="PF26485">
    <property type="entry name" value="DUF8156"/>
    <property type="match status" value="1"/>
</dbReference>
<protein>
    <recommendedName>
        <fullName evidence="1">DUF8156 domain-containing protein</fullName>
    </recommendedName>
</protein>
<evidence type="ECO:0000313" key="2">
    <source>
        <dbReference type="EMBL" id="OGM12030.1"/>
    </source>
</evidence>
<name>A0A1F7XAH8_9BACT</name>
<dbReference type="InterPro" id="IPR058469">
    <property type="entry name" value="DUF8156"/>
</dbReference>
<evidence type="ECO:0000259" key="1">
    <source>
        <dbReference type="Pfam" id="PF26485"/>
    </source>
</evidence>
<dbReference type="Proteomes" id="UP000177053">
    <property type="component" value="Unassembled WGS sequence"/>
</dbReference>
<evidence type="ECO:0000313" key="3">
    <source>
        <dbReference type="Proteomes" id="UP000177053"/>
    </source>
</evidence>
<accession>A0A1F7XAH8</accession>
<proteinExistence type="predicted"/>
<gene>
    <name evidence="2" type="ORF">A2Z22_01850</name>
</gene>
<feature type="domain" description="DUF8156" evidence="1">
    <location>
        <begin position="2"/>
        <end position="70"/>
    </location>
</feature>
<reference evidence="2 3" key="1">
    <citation type="journal article" date="2016" name="Nat. Commun.">
        <title>Thousands of microbial genomes shed light on interconnected biogeochemical processes in an aquifer system.</title>
        <authorList>
            <person name="Anantharaman K."/>
            <person name="Brown C.T."/>
            <person name="Hug L.A."/>
            <person name="Sharon I."/>
            <person name="Castelle C.J."/>
            <person name="Probst A.J."/>
            <person name="Thomas B.C."/>
            <person name="Singh A."/>
            <person name="Wilkins M.J."/>
            <person name="Karaoz U."/>
            <person name="Brodie E.L."/>
            <person name="Williams K.H."/>
            <person name="Hubbard S.S."/>
            <person name="Banfield J.F."/>
        </authorList>
    </citation>
    <scope>NUCLEOTIDE SEQUENCE [LARGE SCALE GENOMIC DNA]</scope>
</reference>
<sequence length="76" mass="8588">MLLEGIIEDLSVFRRTLRGEDKVAFDSLMNKTRSHASSCTVTPMLEPMDAVFLSILVEQEKEIISLRQSLPHNKGN</sequence>
<dbReference type="EMBL" id="MGFS01000004">
    <property type="protein sequence ID" value="OGM12030.1"/>
    <property type="molecule type" value="Genomic_DNA"/>
</dbReference>
<organism evidence="2 3">
    <name type="scientific">Candidatus Woesebacteria bacterium RBG_16_34_12</name>
    <dbReference type="NCBI Taxonomy" id="1802480"/>
    <lineage>
        <taxon>Bacteria</taxon>
        <taxon>Candidatus Woeseibacteriota</taxon>
    </lineage>
</organism>
<dbReference type="AlphaFoldDB" id="A0A1F7XAH8"/>
<comment type="caution">
    <text evidence="2">The sequence shown here is derived from an EMBL/GenBank/DDBJ whole genome shotgun (WGS) entry which is preliminary data.</text>
</comment>